<accession>A0A139SHN8</accession>
<keyword evidence="3" id="KW-1185">Reference proteome</keyword>
<evidence type="ECO:0000259" key="1">
    <source>
        <dbReference type="Pfam" id="PF13808"/>
    </source>
</evidence>
<dbReference type="InterPro" id="IPR047647">
    <property type="entry name" value="ISAs1_transpos"/>
</dbReference>
<organism evidence="2 3">
    <name type="scientific">Ventosimonas gracilis</name>
    <dbReference type="NCBI Taxonomy" id="1680762"/>
    <lineage>
        <taxon>Bacteria</taxon>
        <taxon>Pseudomonadati</taxon>
        <taxon>Pseudomonadota</taxon>
        <taxon>Gammaproteobacteria</taxon>
        <taxon>Pseudomonadales</taxon>
        <taxon>Ventosimonadaceae</taxon>
        <taxon>Ventosimonas</taxon>
    </lineage>
</organism>
<evidence type="ECO:0000313" key="3">
    <source>
        <dbReference type="Proteomes" id="UP000072660"/>
    </source>
</evidence>
<reference evidence="2 3" key="1">
    <citation type="submission" date="2016-02" db="EMBL/GenBank/DDBJ databases">
        <authorList>
            <person name="Wen L."/>
            <person name="He K."/>
            <person name="Yang H."/>
        </authorList>
    </citation>
    <scope>NUCLEOTIDE SEQUENCE [LARGE SCALE GENOMIC DNA]</scope>
    <source>
        <strain evidence="2 3">CV58</strain>
    </source>
</reference>
<dbReference type="PANTHER" id="PTHR30298:SF0">
    <property type="entry name" value="PROTEIN YBFL-RELATED"/>
    <property type="match status" value="1"/>
</dbReference>
<dbReference type="RefSeq" id="WP_068393267.1">
    <property type="nucleotide sequence ID" value="NZ_LSZO01000219.1"/>
</dbReference>
<name>A0A139SHN8_9GAMM</name>
<sequence length="178" mass="19693">MKCCCPCLLATLAGAETFVDIALFGVKKRELLRRFLPFAQGTPSHDPLGDLLATLDAECFQRCFAAWVASFTGLSEDVIAIDGKTSRRAKQGGKTLLHTVSAFCARQRLVLGQTKVDEKSNEITAIQGSRVKCVVLIRVVLNTRQLPDRMLLSYMLSRPIRLNEKLSYLIVFFPTNGA</sequence>
<dbReference type="InterPro" id="IPR032806">
    <property type="entry name" value="YbfD_N"/>
</dbReference>
<dbReference type="AlphaFoldDB" id="A0A139SHN8"/>
<dbReference type="InterPro" id="IPR051698">
    <property type="entry name" value="Transposase_11-like"/>
</dbReference>
<protein>
    <recommendedName>
        <fullName evidence="1">H repeat-associated protein N-terminal domain-containing protein</fullName>
    </recommendedName>
</protein>
<comment type="caution">
    <text evidence="2">The sequence shown here is derived from an EMBL/GenBank/DDBJ whole genome shotgun (WGS) entry which is preliminary data.</text>
</comment>
<proteinExistence type="predicted"/>
<evidence type="ECO:0000313" key="2">
    <source>
        <dbReference type="EMBL" id="KXU34092.1"/>
    </source>
</evidence>
<dbReference type="EMBL" id="LSZO01000219">
    <property type="protein sequence ID" value="KXU34092.1"/>
    <property type="molecule type" value="Genomic_DNA"/>
</dbReference>
<dbReference type="OrthoDB" id="8001376at2"/>
<dbReference type="NCBIfam" id="NF033564">
    <property type="entry name" value="transpos_ISAs1"/>
    <property type="match status" value="1"/>
</dbReference>
<dbReference type="Pfam" id="PF13808">
    <property type="entry name" value="DDE_Tnp_1_assoc"/>
    <property type="match status" value="1"/>
</dbReference>
<dbReference type="PANTHER" id="PTHR30298">
    <property type="entry name" value="H REPEAT-ASSOCIATED PREDICTED TRANSPOSASE"/>
    <property type="match status" value="1"/>
</dbReference>
<feature type="domain" description="H repeat-associated protein N-terminal" evidence="1">
    <location>
        <begin position="7"/>
        <end position="68"/>
    </location>
</feature>
<dbReference type="Proteomes" id="UP000072660">
    <property type="component" value="Unassembled WGS sequence"/>
</dbReference>
<gene>
    <name evidence="2" type="ORF">AXE65_07720</name>
</gene>